<dbReference type="OrthoDB" id="39175at2759"/>
<evidence type="ECO:0000256" key="4">
    <source>
        <dbReference type="ARBA" id="ARBA00023163"/>
    </source>
</evidence>
<dbReference type="InterPro" id="IPR001138">
    <property type="entry name" value="Zn2Cys6_DnaBD"/>
</dbReference>
<dbReference type="GO" id="GO:0003677">
    <property type="term" value="F:DNA binding"/>
    <property type="evidence" value="ECO:0007669"/>
    <property type="project" value="UniProtKB-KW"/>
</dbReference>
<feature type="compositionally biased region" description="Polar residues" evidence="5">
    <location>
        <begin position="202"/>
        <end position="211"/>
    </location>
</feature>
<dbReference type="SUPFAM" id="SSF57701">
    <property type="entry name" value="Zn2/Cys6 DNA-binding domain"/>
    <property type="match status" value="1"/>
</dbReference>
<dbReference type="SMART" id="SM00066">
    <property type="entry name" value="GAL4"/>
    <property type="match status" value="1"/>
</dbReference>
<protein>
    <recommendedName>
        <fullName evidence="6">Zn(2)-C6 fungal-type domain-containing protein</fullName>
    </recommendedName>
</protein>
<evidence type="ECO:0000313" key="8">
    <source>
        <dbReference type="Proteomes" id="UP000009131"/>
    </source>
</evidence>
<dbReference type="PANTHER" id="PTHR47663:SF1">
    <property type="entry name" value="XYLANOLYTIC TRANSCRIPTIONAL ACTIVATOR XLNR-RELATED"/>
    <property type="match status" value="1"/>
</dbReference>
<dbReference type="GO" id="GO:0000981">
    <property type="term" value="F:DNA-binding transcription factor activity, RNA polymerase II-specific"/>
    <property type="evidence" value="ECO:0007669"/>
    <property type="project" value="InterPro"/>
</dbReference>
<feature type="domain" description="Zn(2)-C6 fungal-type" evidence="6">
    <location>
        <begin position="17"/>
        <end position="46"/>
    </location>
</feature>
<proteinExistence type="predicted"/>
<dbReference type="PROSITE" id="PS50048">
    <property type="entry name" value="ZN2_CY6_FUNGAL_2"/>
    <property type="match status" value="1"/>
</dbReference>
<organism evidence="7 8">
    <name type="scientific">Mixia osmundae (strain CBS 9802 / IAM 14324 / JCM 22182 / KY 12970)</name>
    <dbReference type="NCBI Taxonomy" id="764103"/>
    <lineage>
        <taxon>Eukaryota</taxon>
        <taxon>Fungi</taxon>
        <taxon>Dikarya</taxon>
        <taxon>Basidiomycota</taxon>
        <taxon>Pucciniomycotina</taxon>
        <taxon>Mixiomycetes</taxon>
        <taxon>Mixiales</taxon>
        <taxon>Mixiaceae</taxon>
        <taxon>Mixia</taxon>
    </lineage>
</organism>
<dbReference type="GO" id="GO:0008270">
    <property type="term" value="F:zinc ion binding"/>
    <property type="evidence" value="ECO:0007669"/>
    <property type="project" value="InterPro"/>
</dbReference>
<gene>
    <name evidence="7" type="primary">Mo00187</name>
    <name evidence="7" type="ORF">E5Q_00187</name>
</gene>
<evidence type="ECO:0000256" key="5">
    <source>
        <dbReference type="SAM" id="MobiDB-lite"/>
    </source>
</evidence>
<dbReference type="Proteomes" id="UP000009131">
    <property type="component" value="Unassembled WGS sequence"/>
</dbReference>
<dbReference type="EMBL" id="BABT02000007">
    <property type="protein sequence ID" value="GAA93543.1"/>
    <property type="molecule type" value="Genomic_DNA"/>
</dbReference>
<dbReference type="InterPro" id="IPR036864">
    <property type="entry name" value="Zn2-C6_fun-type_DNA-bd_sf"/>
</dbReference>
<evidence type="ECO:0000256" key="2">
    <source>
        <dbReference type="ARBA" id="ARBA00023015"/>
    </source>
</evidence>
<dbReference type="STRING" id="764103.G7DSI3"/>
<keyword evidence="8" id="KW-1185">Reference proteome</keyword>
<reference evidence="7 8" key="2">
    <citation type="journal article" date="2012" name="Open Biol.">
        <title>Characteristics of nucleosomes and linker DNA regions on the genome of the basidiomycete Mixia osmundae revealed by mono- and dinucleosome mapping.</title>
        <authorList>
            <person name="Nishida H."/>
            <person name="Kondo S."/>
            <person name="Matsumoto T."/>
            <person name="Suzuki Y."/>
            <person name="Yoshikawa H."/>
            <person name="Taylor T.D."/>
            <person name="Sugiyama J."/>
        </authorList>
    </citation>
    <scope>NUCLEOTIDE SEQUENCE [LARGE SCALE GENOMIC DNA]</scope>
    <source>
        <strain evidence="8">CBS 9802 / IAM 14324 / JCM 22182 / KY 12970</strain>
    </source>
</reference>
<evidence type="ECO:0000259" key="6">
    <source>
        <dbReference type="PROSITE" id="PS50048"/>
    </source>
</evidence>
<dbReference type="InParanoid" id="G7DSI3"/>
<keyword evidence="3" id="KW-0238">DNA-binding</keyword>
<dbReference type="Pfam" id="PF00172">
    <property type="entry name" value="Zn_clus"/>
    <property type="match status" value="1"/>
</dbReference>
<feature type="region of interest" description="Disordered" evidence="5">
    <location>
        <begin position="193"/>
        <end position="252"/>
    </location>
</feature>
<reference evidence="7 8" key="1">
    <citation type="journal article" date="2011" name="J. Gen. Appl. Microbiol.">
        <title>Draft genome sequencing of the enigmatic basidiomycete Mixia osmundae.</title>
        <authorList>
            <person name="Nishida H."/>
            <person name="Nagatsuka Y."/>
            <person name="Sugiyama J."/>
        </authorList>
    </citation>
    <scope>NUCLEOTIDE SEQUENCE [LARGE SCALE GENOMIC DNA]</scope>
    <source>
        <strain evidence="8">CBS 9802 / IAM 14324 / JCM 22182 / KY 12970</strain>
    </source>
</reference>
<dbReference type="CDD" id="cd00067">
    <property type="entry name" value="GAL4"/>
    <property type="match status" value="1"/>
</dbReference>
<keyword evidence="2" id="KW-0805">Transcription regulation</keyword>
<keyword evidence="1" id="KW-0862">Zinc</keyword>
<keyword evidence="4" id="KW-0804">Transcription</keyword>
<dbReference type="PROSITE" id="PS00463">
    <property type="entry name" value="ZN2_CY6_FUNGAL_1"/>
    <property type="match status" value="1"/>
</dbReference>
<feature type="compositionally biased region" description="Polar residues" evidence="5">
    <location>
        <begin position="236"/>
        <end position="252"/>
    </location>
</feature>
<dbReference type="Gene3D" id="4.10.240.10">
    <property type="entry name" value="Zn(2)-C6 fungal-type DNA-binding domain"/>
    <property type="match status" value="1"/>
</dbReference>
<dbReference type="RefSeq" id="XP_014566549.1">
    <property type="nucleotide sequence ID" value="XM_014711063.1"/>
</dbReference>
<dbReference type="HOGENOM" id="CLU_067866_0_0_1"/>
<name>G7DSI3_MIXOS</name>
<evidence type="ECO:0000256" key="1">
    <source>
        <dbReference type="ARBA" id="ARBA00022833"/>
    </source>
</evidence>
<accession>G7DSI3</accession>
<evidence type="ECO:0000313" key="7">
    <source>
        <dbReference type="EMBL" id="GAA93543.1"/>
    </source>
</evidence>
<evidence type="ECO:0000256" key="3">
    <source>
        <dbReference type="ARBA" id="ARBA00023125"/>
    </source>
</evidence>
<sequence length="317" mass="35011">MKTGGNVDKKRTRISLACLRCRQRKIKCDGADICQHCRVARAPCEHVRVTQEQNEAARARKLRAKAKRDLESSSPRSKTSRLDPNGKRVAAKHGKRNQPDSPEPLTATNGMTISYPPMPLAPLISPNYGWHHQEAGQHAHQSLVPRGYYLSPELNHPMTLPQEAIHPTQPHLDALMRHGLSYGQEDLSAPLHPLRPSLPYPIQTNLSSHSITPHHYAPSHDESTASSSHHRAMSSGDISGQSSALTTPAEQPTCISNSPVECAHCALRQKSSSDAISAVQTTYLAPNVYSHYVPQSLQPHLASLEDAYRRPEYVNTQ</sequence>
<feature type="region of interest" description="Disordered" evidence="5">
    <location>
        <begin position="51"/>
        <end position="113"/>
    </location>
</feature>
<comment type="caution">
    <text evidence="7">The sequence shown here is derived from an EMBL/GenBank/DDBJ whole genome shotgun (WGS) entry which is preliminary data.</text>
</comment>
<dbReference type="AlphaFoldDB" id="G7DSI3"/>
<dbReference type="InterPro" id="IPR051439">
    <property type="entry name" value="XlnR/Xlr1"/>
</dbReference>
<dbReference type="eggNOG" id="ENOG502RB8P">
    <property type="taxonomic scope" value="Eukaryota"/>
</dbReference>
<dbReference type="PANTHER" id="PTHR47663">
    <property type="entry name" value="XYLANOLYTIC TRANSCRIPTIONAL ACTIVATOR XLNR-RELATED"/>
    <property type="match status" value="1"/>
</dbReference>